<evidence type="ECO:0000256" key="3">
    <source>
        <dbReference type="SAM" id="Phobius"/>
    </source>
</evidence>
<feature type="transmembrane region" description="Helical" evidence="3">
    <location>
        <begin position="1116"/>
        <end position="1136"/>
    </location>
</feature>
<dbReference type="PANTHER" id="PTHR24033">
    <property type="entry name" value="EGF-LIKE DOMAIN-CONTAINING PROTEIN"/>
    <property type="match status" value="1"/>
</dbReference>
<keyword evidence="7" id="KW-1185">Reference proteome</keyword>
<dbReference type="PANTHER" id="PTHR24033:SF151">
    <property type="entry name" value="NOTCH 2"/>
    <property type="match status" value="1"/>
</dbReference>
<dbReference type="PROSITE" id="PS01186">
    <property type="entry name" value="EGF_2"/>
    <property type="match status" value="2"/>
</dbReference>
<feature type="transmembrane region" description="Helical" evidence="3">
    <location>
        <begin position="977"/>
        <end position="995"/>
    </location>
</feature>
<feature type="region of interest" description="Disordered" evidence="2">
    <location>
        <begin position="1473"/>
        <end position="1510"/>
    </location>
</feature>
<accession>A0A9W7E7X6</accession>
<comment type="caution">
    <text evidence="6">The sequence shown here is derived from an EMBL/GenBank/DDBJ whole genome shotgun (WGS) entry which is preliminary data.</text>
</comment>
<organism evidence="6 7">
    <name type="scientific">Triparma laevis f. longispina</name>
    <dbReference type="NCBI Taxonomy" id="1714387"/>
    <lineage>
        <taxon>Eukaryota</taxon>
        <taxon>Sar</taxon>
        <taxon>Stramenopiles</taxon>
        <taxon>Ochrophyta</taxon>
        <taxon>Bolidophyceae</taxon>
        <taxon>Parmales</taxon>
        <taxon>Triparmaceae</taxon>
        <taxon>Triparma</taxon>
    </lineage>
</organism>
<dbReference type="SMART" id="SM00181">
    <property type="entry name" value="EGF"/>
    <property type="match status" value="3"/>
</dbReference>
<dbReference type="InterPro" id="IPR000742">
    <property type="entry name" value="EGF"/>
</dbReference>
<evidence type="ECO:0000313" key="6">
    <source>
        <dbReference type="EMBL" id="GMH65953.1"/>
    </source>
</evidence>
<gene>
    <name evidence="6" type="ORF">TrLO_g8825</name>
</gene>
<reference evidence="7" key="1">
    <citation type="journal article" date="2023" name="Commun. Biol.">
        <title>Genome analysis of Parmales, the sister group of diatoms, reveals the evolutionary specialization of diatoms from phago-mixotrophs to photoautotrophs.</title>
        <authorList>
            <person name="Ban H."/>
            <person name="Sato S."/>
            <person name="Yoshikawa S."/>
            <person name="Yamada K."/>
            <person name="Nakamura Y."/>
            <person name="Ichinomiya M."/>
            <person name="Sato N."/>
            <person name="Blanc-Mathieu R."/>
            <person name="Endo H."/>
            <person name="Kuwata A."/>
            <person name="Ogata H."/>
        </authorList>
    </citation>
    <scope>NUCLEOTIDE SEQUENCE [LARGE SCALE GENOMIC DNA]</scope>
    <source>
        <strain evidence="7">NIES 3700</strain>
    </source>
</reference>
<dbReference type="EMBL" id="BRXW01000556">
    <property type="protein sequence ID" value="GMH65953.1"/>
    <property type="molecule type" value="Genomic_DNA"/>
</dbReference>
<feature type="transmembrane region" description="Helical" evidence="3">
    <location>
        <begin position="1045"/>
        <end position="1067"/>
    </location>
</feature>
<evidence type="ECO:0000256" key="2">
    <source>
        <dbReference type="SAM" id="MobiDB-lite"/>
    </source>
</evidence>
<feature type="compositionally biased region" description="Basic and acidic residues" evidence="2">
    <location>
        <begin position="1332"/>
        <end position="1341"/>
    </location>
</feature>
<keyword evidence="3" id="KW-1133">Transmembrane helix</keyword>
<feature type="domain" description="EGF-like" evidence="5">
    <location>
        <begin position="713"/>
        <end position="751"/>
    </location>
</feature>
<dbReference type="Proteomes" id="UP001165122">
    <property type="component" value="Unassembled WGS sequence"/>
</dbReference>
<dbReference type="OrthoDB" id="205771at2759"/>
<keyword evidence="3" id="KW-0812">Transmembrane</keyword>
<keyword evidence="4" id="KW-0732">Signal</keyword>
<dbReference type="PROSITE" id="PS50026">
    <property type="entry name" value="EGF_3"/>
    <property type="match status" value="1"/>
</dbReference>
<comment type="caution">
    <text evidence="1">Lacks conserved residue(s) required for the propagation of feature annotation.</text>
</comment>
<sequence>MTSIALNLTFLLCLLRSSSPASITAVYFRTNVGHPSAGSSTGYYGTGTANPAQGAGVGYDMIEPCENLGGGYLLGDGGIVSGYDYNLNGREHWASQQFTITSLDSGKNVLRWLEITTDSPGSGTFTNPDCLGPTDSVTGTVNYLSECQSRVHGGYDRCGLPPAWVQQWKSGGSKEIDLATETGLSIEVGGKVTWHYYAYGRQYKTDLMNHDLDVCEIPAPCPLITYTYEPPTCFNDVKDAGESGVDCGGSTGCVRCVVNQPESTCNGNSDCVYETCCRFAEAGVFGAAPPGNYCQTCDGACFNGEHDFGETGVDCGGTCQNCSLLCSNGHHDGDELGTDCGGSCGVADSSCYTDCTLGEGECLGGQCCGYAENSPIANEVDIFDKTFTLFKDVCKPCSATCNNSQRDVGVDNGESDIDCGGTSTCDRCGEGDTCHLDNDCISGYCCAPTIDGATICQACPSVCFDRIQNNEETDVDCGGAGQCVFLSSSGDNQTVVPPRCWPGKKCEETSDCLSGLTCRTIGGVTGTRCFLPEVAACTAGANGNECENGGVATGTGPNCACDCTTVNFHGDNCEFASVCTAGPGGEDCQNGGGAIGSGDNCLCNCTAVNFAGDNCQTASVCTTGPGGDDCENSGTTTGYGDNCLCDCPSGYEGALCETIKPCEGGANGQPCDNGGVPTGLGYGPTCGCNCDAVNFVSPNCENSDYCETGGVTFAPERGATNPCRNGGTATGGPGIACGCDCPSEYGGEYCETTLAPCTTGQDGGACQHYGFPTGYGSDCGCDCPVAYPGGAHCEYTTTCEDVGAHSQQCLNGGIVVQSADDASCSCDCSAVNFEGDNCETASQCTFGRDGGVCQNGNATGTGNNCTCDCEPGWIDEHCKVQQTTSAPTPPPLDAPTKAPTTSSPTKQPTDAPTTFTPTTSPTTAPTTSPTTAPTEAPTPTPYVPPKLNANTEVLIEGLAKEDFPPDLGYYFDLQHKFFLLVYAVLSFRLLIQVLLEPLKQCFSLNRHFITLFVLLGCLLRSFYIFTTDIYSVALKDVVNVKLYEYGLRAFNDVLWFAAFAYLAFYWYELQIYAMKKHVLNVSETKAQMWWTIGMFVALRFGRFGCETFDMKHGVLITKGGGALYLIGFFVFIQTWGHRLMKRLRTMNKRLSMIPATMPSGSQLHSKSNLGGSGKSISKKGQAIRRFRTFLMGEAIISFIALAEHAASIYLKEKEIISLEYNPGIVLLLKCVQRGTEYIMMLLLAYLVCLKATSRNFTLEYRLPTCSIPVCACVCAGGGQSDWCASAVVKGEDLESSSSSELGSSGHSDTTTSSTDTTPSPSPSPTNPLMRDGPGKGHEKRTSLRSHIQRKKEEKRTSLHTVSSFEKHQKSKKKMGNFKRPSQREIDMELRNYRSASKSVLGMVETQVVKPQPRTLTTATLGSETTTRNTAKSVFEAFNPMSRQAWRAGVDLEEDSEPALGSLGAEGLELGRKKPTATVVKQPRVNKFGKPELGGGGGGGGRPQQPKEAML</sequence>
<keyword evidence="1" id="KW-0245">EGF-like domain</keyword>
<evidence type="ECO:0000259" key="5">
    <source>
        <dbReference type="PROSITE" id="PS50026"/>
    </source>
</evidence>
<feature type="transmembrane region" description="Helical" evidence="3">
    <location>
        <begin position="1007"/>
        <end position="1025"/>
    </location>
</feature>
<feature type="chain" id="PRO_5040769483" description="EGF-like domain-containing protein" evidence="4">
    <location>
        <begin position="21"/>
        <end position="1510"/>
    </location>
</feature>
<keyword evidence="1" id="KW-1015">Disulfide bond</keyword>
<evidence type="ECO:0000256" key="1">
    <source>
        <dbReference type="PROSITE-ProRule" id="PRU00076"/>
    </source>
</evidence>
<name>A0A9W7E7X6_9STRA</name>
<protein>
    <recommendedName>
        <fullName evidence="5">EGF-like domain-containing protein</fullName>
    </recommendedName>
</protein>
<proteinExistence type="predicted"/>
<dbReference type="InterPro" id="IPR051830">
    <property type="entry name" value="NOTCH_homolog"/>
</dbReference>
<feature type="region of interest" description="Disordered" evidence="2">
    <location>
        <begin position="882"/>
        <end position="945"/>
    </location>
</feature>
<feature type="compositionally biased region" description="Low complexity" evidence="2">
    <location>
        <begin position="1295"/>
        <end position="1318"/>
    </location>
</feature>
<dbReference type="PROSITE" id="PS00022">
    <property type="entry name" value="EGF_1"/>
    <property type="match status" value="2"/>
</dbReference>
<feature type="disulfide bond" evidence="1">
    <location>
        <begin position="741"/>
        <end position="750"/>
    </location>
</feature>
<feature type="compositionally biased region" description="Low complexity" evidence="2">
    <location>
        <begin position="894"/>
        <end position="935"/>
    </location>
</feature>
<feature type="compositionally biased region" description="Gly residues" evidence="2">
    <location>
        <begin position="1491"/>
        <end position="1501"/>
    </location>
</feature>
<evidence type="ECO:0000313" key="7">
    <source>
        <dbReference type="Proteomes" id="UP001165122"/>
    </source>
</evidence>
<keyword evidence="3" id="KW-0472">Membrane</keyword>
<evidence type="ECO:0000256" key="4">
    <source>
        <dbReference type="SAM" id="SignalP"/>
    </source>
</evidence>
<feature type="signal peptide" evidence="4">
    <location>
        <begin position="1"/>
        <end position="20"/>
    </location>
</feature>
<feature type="region of interest" description="Disordered" evidence="2">
    <location>
        <begin position="1294"/>
        <end position="1380"/>
    </location>
</feature>